<keyword evidence="2" id="KW-1185">Reference proteome</keyword>
<protein>
    <submittedName>
        <fullName evidence="1">Uncharacterized protein</fullName>
    </submittedName>
</protein>
<organism evidence="1 2">
    <name type="scientific">Peronosclerospora sorghi</name>
    <dbReference type="NCBI Taxonomy" id="230839"/>
    <lineage>
        <taxon>Eukaryota</taxon>
        <taxon>Sar</taxon>
        <taxon>Stramenopiles</taxon>
        <taxon>Oomycota</taxon>
        <taxon>Peronosporomycetes</taxon>
        <taxon>Peronosporales</taxon>
        <taxon>Peronosporaceae</taxon>
        <taxon>Peronosclerospora</taxon>
    </lineage>
</organism>
<gene>
    <name evidence="1" type="ORF">PsorP6_004916</name>
</gene>
<evidence type="ECO:0000313" key="1">
    <source>
        <dbReference type="EMBL" id="KAI9913106.1"/>
    </source>
</evidence>
<evidence type="ECO:0000313" key="2">
    <source>
        <dbReference type="Proteomes" id="UP001163321"/>
    </source>
</evidence>
<comment type="caution">
    <text evidence="1">The sequence shown here is derived from an EMBL/GenBank/DDBJ whole genome shotgun (WGS) entry which is preliminary data.</text>
</comment>
<proteinExistence type="predicted"/>
<sequence>MEEIVAHGFRVLQFLDENSSDMSSRLPNTAKADERKRALETIGDTAQFIERQIDYESKCRDAALQAEMTGM</sequence>
<reference evidence="1 2" key="1">
    <citation type="journal article" date="2022" name="bioRxiv">
        <title>The genome of the oomycete Peronosclerospora sorghi, a cosmopolitan pathogen of maize and sorghum, is inflated with dispersed pseudogenes.</title>
        <authorList>
            <person name="Fletcher K."/>
            <person name="Martin F."/>
            <person name="Isakeit T."/>
            <person name="Cavanaugh K."/>
            <person name="Magill C."/>
            <person name="Michelmore R."/>
        </authorList>
    </citation>
    <scope>NUCLEOTIDE SEQUENCE [LARGE SCALE GENOMIC DNA]</scope>
    <source>
        <strain evidence="1">P6</strain>
    </source>
</reference>
<accession>A0ACC0W452</accession>
<dbReference type="EMBL" id="CM047583">
    <property type="protein sequence ID" value="KAI9913106.1"/>
    <property type="molecule type" value="Genomic_DNA"/>
</dbReference>
<dbReference type="Proteomes" id="UP001163321">
    <property type="component" value="Chromosome 4"/>
</dbReference>
<name>A0ACC0W452_9STRA</name>